<dbReference type="InterPro" id="IPR006527">
    <property type="entry name" value="F-box-assoc_dom_typ1"/>
</dbReference>
<feature type="domain" description="F-box associated beta-propeller type 1" evidence="1">
    <location>
        <begin position="67"/>
        <end position="258"/>
    </location>
</feature>
<reference evidence="2 3" key="1">
    <citation type="submission" date="2020-12" db="EMBL/GenBank/DDBJ databases">
        <title>Concerted genomic and epigenomic changes stabilize Arabidopsis allopolyploids.</title>
        <authorList>
            <person name="Chen Z."/>
        </authorList>
    </citation>
    <scope>NUCLEOTIDE SEQUENCE [LARGE SCALE GENOMIC DNA]</scope>
    <source>
        <strain evidence="2">As9502</strain>
        <tissue evidence="2">Leaf</tissue>
    </source>
</reference>
<gene>
    <name evidence="2" type="ORF">ISN44_As02g005430</name>
</gene>
<dbReference type="Proteomes" id="UP000694251">
    <property type="component" value="Chromosome 2"/>
</dbReference>
<feature type="domain" description="F-box associated beta-propeller type 1" evidence="1">
    <location>
        <begin position="4"/>
        <end position="58"/>
    </location>
</feature>
<evidence type="ECO:0000259" key="1">
    <source>
        <dbReference type="Pfam" id="PF07734"/>
    </source>
</evidence>
<dbReference type="AlphaFoldDB" id="A0A8T2FWE6"/>
<evidence type="ECO:0000313" key="3">
    <source>
        <dbReference type="Proteomes" id="UP000694251"/>
    </source>
</evidence>
<dbReference type="Pfam" id="PF07734">
    <property type="entry name" value="FBA_1"/>
    <property type="match status" value="2"/>
</dbReference>
<sequence>MDLADPSAEVKGELTLPDPYFKNSADEFDIDRVFHCDGLLLCTSQLERRMILLNPLTVVAKFGNTILNSDSWRVLNGILPKWYLDESCKCVSLKGNTYMLARAVTEMGFHTYPCTVTIFQQRNLHLCLFLFPLTPVVRMVLIVFPLLEERRDKRSKAEIWVTNKIDDTTEGAVSWTKVLVLDLSRDLQALFTSNFLVDEEKKVFICCVSWKEDEDENKSKKVYIVGEDNRVKEIDSGEDATSGCEPTILSLYVPSLVYM</sequence>
<name>A0A8T2FWE6_ARASU</name>
<proteinExistence type="predicted"/>
<comment type="caution">
    <text evidence="2">The sequence shown here is derived from an EMBL/GenBank/DDBJ whole genome shotgun (WGS) entry which is preliminary data.</text>
</comment>
<organism evidence="2 3">
    <name type="scientific">Arabidopsis suecica</name>
    <name type="common">Swedish thale-cress</name>
    <name type="synonym">Cardaminopsis suecica</name>
    <dbReference type="NCBI Taxonomy" id="45249"/>
    <lineage>
        <taxon>Eukaryota</taxon>
        <taxon>Viridiplantae</taxon>
        <taxon>Streptophyta</taxon>
        <taxon>Embryophyta</taxon>
        <taxon>Tracheophyta</taxon>
        <taxon>Spermatophyta</taxon>
        <taxon>Magnoliopsida</taxon>
        <taxon>eudicotyledons</taxon>
        <taxon>Gunneridae</taxon>
        <taxon>Pentapetalae</taxon>
        <taxon>rosids</taxon>
        <taxon>malvids</taxon>
        <taxon>Brassicales</taxon>
        <taxon>Brassicaceae</taxon>
        <taxon>Camelineae</taxon>
        <taxon>Arabidopsis</taxon>
    </lineage>
</organism>
<dbReference type="EMBL" id="JAEFBJ010000002">
    <property type="protein sequence ID" value="KAG7640655.1"/>
    <property type="molecule type" value="Genomic_DNA"/>
</dbReference>
<protein>
    <submittedName>
        <fullName evidence="2">F-box associated domain type 1</fullName>
    </submittedName>
</protein>
<keyword evidence="3" id="KW-1185">Reference proteome</keyword>
<accession>A0A8T2FWE6</accession>
<evidence type="ECO:0000313" key="2">
    <source>
        <dbReference type="EMBL" id="KAG7640655.1"/>
    </source>
</evidence>